<dbReference type="Gene3D" id="3.30.930.10">
    <property type="entry name" value="Bira Bifunctional Protein, Domain 2"/>
    <property type="match status" value="1"/>
</dbReference>
<dbReference type="Gene3D" id="2.30.30.100">
    <property type="match status" value="1"/>
</dbReference>
<sequence length="249" mass="27866">MVDYSAIGLLNGVDCSILESTTSTNDYLTKLPFSKDIKVCIAREQTAGKGQYQRTWLSKKDSSVLLSLRYPFSTKVALNGLSLAMGLSVIDVLECAYNVDHLKLKWPNDIYFKDQKLAGILIENSVQNDWQSVVIGLGLNHQLGADFECDAPWTDLSKICSTLPSLVDLHEKLINGLLKSLQHFEQHGFSTFQTQWHQHDYLLGKQLELNYQDKKTVGIANGVNEQGALVIKSNNTVIEAYSSEQIRLI</sequence>
<dbReference type="Pfam" id="PF02237">
    <property type="entry name" value="BPL_C"/>
    <property type="match status" value="1"/>
</dbReference>
<reference evidence="3" key="1">
    <citation type="submission" date="2016-10" db="EMBL/GenBank/DDBJ databases">
        <authorList>
            <person name="de Groot N.N."/>
        </authorList>
    </citation>
    <scope>NUCLEOTIDE SEQUENCE</scope>
</reference>
<dbReference type="Pfam" id="PF03099">
    <property type="entry name" value="BPL_LplA_LipB"/>
    <property type="match status" value="1"/>
</dbReference>
<dbReference type="PANTHER" id="PTHR12835:SF5">
    <property type="entry name" value="BIOTIN--PROTEIN LIGASE"/>
    <property type="match status" value="1"/>
</dbReference>
<dbReference type="SUPFAM" id="SSF55681">
    <property type="entry name" value="Class II aaRS and biotin synthetases"/>
    <property type="match status" value="1"/>
</dbReference>
<evidence type="ECO:0000259" key="2">
    <source>
        <dbReference type="PROSITE" id="PS51733"/>
    </source>
</evidence>
<dbReference type="InterPro" id="IPR004143">
    <property type="entry name" value="BPL_LPL_catalytic"/>
</dbReference>
<evidence type="ECO:0000256" key="1">
    <source>
        <dbReference type="ARBA" id="ARBA00022598"/>
    </source>
</evidence>
<protein>
    <submittedName>
        <fullName evidence="3">Biotin operon repressor / Biotin-protein ligase</fullName>
        <ecNumber evidence="3">6.3.4.15</ecNumber>
    </submittedName>
</protein>
<name>A0A1W1DIT6_9ZZZZ</name>
<dbReference type="AlphaFoldDB" id="A0A1W1DIT6"/>
<dbReference type="EC" id="6.3.4.15" evidence="3"/>
<dbReference type="InterPro" id="IPR004408">
    <property type="entry name" value="Biotin_CoA_COase_ligase"/>
</dbReference>
<dbReference type="GO" id="GO:0004077">
    <property type="term" value="F:biotin--[biotin carboxyl-carrier protein] ligase activity"/>
    <property type="evidence" value="ECO:0007669"/>
    <property type="project" value="UniProtKB-EC"/>
</dbReference>
<feature type="domain" description="BPL/LPL catalytic" evidence="2">
    <location>
        <begin position="1"/>
        <end position="185"/>
    </location>
</feature>
<dbReference type="PROSITE" id="PS51733">
    <property type="entry name" value="BPL_LPL_CATALYTIC"/>
    <property type="match status" value="1"/>
</dbReference>
<dbReference type="GO" id="GO:0005737">
    <property type="term" value="C:cytoplasm"/>
    <property type="evidence" value="ECO:0007669"/>
    <property type="project" value="TreeGrafter"/>
</dbReference>
<dbReference type="CDD" id="cd16442">
    <property type="entry name" value="BPL"/>
    <property type="match status" value="1"/>
</dbReference>
<keyword evidence="1 3" id="KW-0436">Ligase</keyword>
<evidence type="ECO:0000313" key="3">
    <source>
        <dbReference type="EMBL" id="SFV81231.1"/>
    </source>
</evidence>
<dbReference type="NCBIfam" id="TIGR00121">
    <property type="entry name" value="birA_ligase"/>
    <property type="match status" value="1"/>
</dbReference>
<organism evidence="3">
    <name type="scientific">hydrothermal vent metagenome</name>
    <dbReference type="NCBI Taxonomy" id="652676"/>
    <lineage>
        <taxon>unclassified sequences</taxon>
        <taxon>metagenomes</taxon>
        <taxon>ecological metagenomes</taxon>
    </lineage>
</organism>
<accession>A0A1W1DIT6</accession>
<dbReference type="PANTHER" id="PTHR12835">
    <property type="entry name" value="BIOTIN PROTEIN LIGASE"/>
    <property type="match status" value="1"/>
</dbReference>
<dbReference type="InterPro" id="IPR045864">
    <property type="entry name" value="aa-tRNA-synth_II/BPL/LPL"/>
</dbReference>
<dbReference type="EMBL" id="FPHT01000161">
    <property type="protein sequence ID" value="SFV81231.1"/>
    <property type="molecule type" value="Genomic_DNA"/>
</dbReference>
<dbReference type="InterPro" id="IPR003142">
    <property type="entry name" value="BPL_C"/>
</dbReference>
<proteinExistence type="predicted"/>
<gene>
    <name evidence="3" type="ORF">MNB_SUP05-12-503</name>
</gene>